<comment type="caution">
    <text evidence="2">The sequence shown here is derived from an EMBL/GenBank/DDBJ whole genome shotgun (WGS) entry which is preliminary data.</text>
</comment>
<dbReference type="PROSITE" id="PS50181">
    <property type="entry name" value="FBOX"/>
    <property type="match status" value="1"/>
</dbReference>
<dbReference type="PANTHER" id="PTHR35546:SF128">
    <property type="entry name" value="F-BOX ASSOCIATED DOMAIN-CONTAINING PROTEIN"/>
    <property type="match status" value="1"/>
</dbReference>
<reference evidence="2 3" key="1">
    <citation type="journal article" date="2020" name="Nat. Commun.">
        <title>Genome of Tripterygium wilfordii and identification of cytochrome P450 involved in triptolide biosynthesis.</title>
        <authorList>
            <person name="Tu L."/>
            <person name="Su P."/>
            <person name="Zhang Z."/>
            <person name="Gao L."/>
            <person name="Wang J."/>
            <person name="Hu T."/>
            <person name="Zhou J."/>
            <person name="Zhang Y."/>
            <person name="Zhao Y."/>
            <person name="Liu Y."/>
            <person name="Song Y."/>
            <person name="Tong Y."/>
            <person name="Lu Y."/>
            <person name="Yang J."/>
            <person name="Xu C."/>
            <person name="Jia M."/>
            <person name="Peters R.J."/>
            <person name="Huang L."/>
            <person name="Gao W."/>
        </authorList>
    </citation>
    <scope>NUCLEOTIDE SEQUENCE [LARGE SCALE GENOMIC DNA]</scope>
    <source>
        <strain evidence="3">cv. XIE 37</strain>
        <tissue evidence="2">Leaf</tissue>
    </source>
</reference>
<dbReference type="Proteomes" id="UP000593562">
    <property type="component" value="Unassembled WGS sequence"/>
</dbReference>
<accession>A0A7J7DTH0</accession>
<organism evidence="2 3">
    <name type="scientific">Tripterygium wilfordii</name>
    <name type="common">Thunder God vine</name>
    <dbReference type="NCBI Taxonomy" id="458696"/>
    <lineage>
        <taxon>Eukaryota</taxon>
        <taxon>Viridiplantae</taxon>
        <taxon>Streptophyta</taxon>
        <taxon>Embryophyta</taxon>
        <taxon>Tracheophyta</taxon>
        <taxon>Spermatophyta</taxon>
        <taxon>Magnoliopsida</taxon>
        <taxon>eudicotyledons</taxon>
        <taxon>Gunneridae</taxon>
        <taxon>Pentapetalae</taxon>
        <taxon>rosids</taxon>
        <taxon>fabids</taxon>
        <taxon>Celastrales</taxon>
        <taxon>Celastraceae</taxon>
        <taxon>Tripterygium</taxon>
    </lineage>
</organism>
<dbReference type="InterPro" id="IPR001810">
    <property type="entry name" value="F-box_dom"/>
</dbReference>
<evidence type="ECO:0000313" key="3">
    <source>
        <dbReference type="Proteomes" id="UP000593562"/>
    </source>
</evidence>
<evidence type="ECO:0000313" key="2">
    <source>
        <dbReference type="EMBL" id="KAF5749579.1"/>
    </source>
</evidence>
<sequence>MVRSCINSRKKKKSSCSLNSLTDDLLIEVLHRLSSGKLIYQCKTVCKRWCSLLSSPDFLRRTPIPSTVILNPYADYGQILLLDSDFGASISDPAQSFKFLTSCHDLLLVSPKEGDYRGTCCILNPFTMDFLPLPRMWSSVAVFGFVFEPYDYCCPPNTRYRFRVVRFPQFGYSTYQSNFEFQLYSSETNEWTNGCEMPMMLHKEDFAFLRLFSSPISFQGKLYWYGDHRIIAFDPFNFANTCVIDYPQVERLYSLLENPHNYCVLGVHRGSLRVLDLPAPPLPAPWTGFRAGCNISKCILSLWELNDHKTGCDQWSLVHQVFISELVSNDYRVVQELTTKSCPDIIPVALHPSDGDCVFLWIGGLILSCNMQNREMEVVGENPGFSNPCIQLEVPWGPAPRTLLQNPLT</sequence>
<dbReference type="Pfam" id="PF00646">
    <property type="entry name" value="F-box"/>
    <property type="match status" value="1"/>
</dbReference>
<dbReference type="Pfam" id="PF24750">
    <property type="entry name" value="b-prop_At3g26010-like"/>
    <property type="match status" value="1"/>
</dbReference>
<evidence type="ECO:0000259" key="1">
    <source>
        <dbReference type="PROSITE" id="PS50181"/>
    </source>
</evidence>
<dbReference type="SUPFAM" id="SSF81383">
    <property type="entry name" value="F-box domain"/>
    <property type="match status" value="1"/>
</dbReference>
<dbReference type="AlphaFoldDB" id="A0A7J7DTH0"/>
<dbReference type="InterPro" id="IPR055290">
    <property type="entry name" value="At3g26010-like"/>
</dbReference>
<gene>
    <name evidence="2" type="ORF">HS088_TW04G01549</name>
</gene>
<dbReference type="PANTHER" id="PTHR35546">
    <property type="entry name" value="F-BOX PROTEIN INTERACTION DOMAIN PROTEIN-RELATED"/>
    <property type="match status" value="1"/>
</dbReference>
<dbReference type="InterPro" id="IPR056592">
    <property type="entry name" value="Beta-prop_At3g26010-like"/>
</dbReference>
<protein>
    <recommendedName>
        <fullName evidence="1">F-box domain-containing protein</fullName>
    </recommendedName>
</protein>
<proteinExistence type="predicted"/>
<dbReference type="InterPro" id="IPR036047">
    <property type="entry name" value="F-box-like_dom_sf"/>
</dbReference>
<dbReference type="EMBL" id="JAAARO010000004">
    <property type="protein sequence ID" value="KAF5749579.1"/>
    <property type="molecule type" value="Genomic_DNA"/>
</dbReference>
<keyword evidence="3" id="KW-1185">Reference proteome</keyword>
<name>A0A7J7DTH0_TRIWF</name>
<dbReference type="Gene3D" id="1.20.1280.50">
    <property type="match status" value="1"/>
</dbReference>
<dbReference type="InParanoid" id="A0A7J7DTH0"/>
<feature type="domain" description="F-box" evidence="1">
    <location>
        <begin position="15"/>
        <end position="62"/>
    </location>
</feature>